<evidence type="ECO:0000256" key="5">
    <source>
        <dbReference type="ARBA" id="ARBA00022448"/>
    </source>
</evidence>
<evidence type="ECO:0000256" key="6">
    <source>
        <dbReference type="ARBA" id="ARBA00022475"/>
    </source>
</evidence>
<keyword evidence="14" id="KW-1185">Reference proteome</keyword>
<dbReference type="InterPro" id="IPR030922">
    <property type="entry name" value="LptF"/>
</dbReference>
<comment type="caution">
    <text evidence="13">The sequence shown here is derived from an EMBL/GenBank/DDBJ whole genome shotgun (WGS) entry which is preliminary data.</text>
</comment>
<dbReference type="EMBL" id="QFXC01000007">
    <property type="protein sequence ID" value="RDH84891.1"/>
    <property type="molecule type" value="Genomic_DNA"/>
</dbReference>
<evidence type="ECO:0000256" key="3">
    <source>
        <dbReference type="ARBA" id="ARBA00007725"/>
    </source>
</evidence>
<feature type="transmembrane region" description="Helical" evidence="12">
    <location>
        <begin position="53"/>
        <end position="82"/>
    </location>
</feature>
<feature type="transmembrane region" description="Helical" evidence="12">
    <location>
        <begin position="108"/>
        <end position="130"/>
    </location>
</feature>
<dbReference type="AlphaFoldDB" id="A0A370DJ35"/>
<feature type="transmembrane region" description="Helical" evidence="12">
    <location>
        <begin position="276"/>
        <end position="297"/>
    </location>
</feature>
<comment type="subcellular location">
    <subcellularLocation>
        <location evidence="2">Cell inner membrane</location>
        <topology evidence="2">Multi-pass membrane protein</topology>
    </subcellularLocation>
</comment>
<evidence type="ECO:0000256" key="2">
    <source>
        <dbReference type="ARBA" id="ARBA00004429"/>
    </source>
</evidence>
<evidence type="ECO:0000256" key="11">
    <source>
        <dbReference type="ARBA" id="ARBA00026081"/>
    </source>
</evidence>
<dbReference type="NCBIfam" id="TIGR04407">
    <property type="entry name" value="LptF_YjgP"/>
    <property type="match status" value="1"/>
</dbReference>
<evidence type="ECO:0000256" key="7">
    <source>
        <dbReference type="ARBA" id="ARBA00022519"/>
    </source>
</evidence>
<keyword evidence="9 12" id="KW-1133">Transmembrane helix</keyword>
<evidence type="ECO:0000256" key="4">
    <source>
        <dbReference type="ARBA" id="ARBA00014213"/>
    </source>
</evidence>
<dbReference type="Proteomes" id="UP000254266">
    <property type="component" value="Unassembled WGS sequence"/>
</dbReference>
<dbReference type="GO" id="GO:0043190">
    <property type="term" value="C:ATP-binding cassette (ABC) transporter complex"/>
    <property type="evidence" value="ECO:0007669"/>
    <property type="project" value="InterPro"/>
</dbReference>
<feature type="transmembrane region" description="Helical" evidence="12">
    <location>
        <begin position="338"/>
        <end position="357"/>
    </location>
</feature>
<keyword evidence="7" id="KW-0997">Cell inner membrane</keyword>
<evidence type="ECO:0000313" key="14">
    <source>
        <dbReference type="Proteomes" id="UP000254266"/>
    </source>
</evidence>
<feature type="transmembrane region" description="Helical" evidence="12">
    <location>
        <begin position="309"/>
        <end position="326"/>
    </location>
</feature>
<keyword evidence="8 12" id="KW-0812">Transmembrane</keyword>
<comment type="similarity">
    <text evidence="3">Belongs to the LptF/LptG family.</text>
</comment>
<name>A0A370DJ35_9GAMM</name>
<dbReference type="GO" id="GO:0055085">
    <property type="term" value="P:transmembrane transport"/>
    <property type="evidence" value="ECO:0007669"/>
    <property type="project" value="InterPro"/>
</dbReference>
<dbReference type="InterPro" id="IPR005495">
    <property type="entry name" value="LptG/LptF_permease"/>
</dbReference>
<accession>A0A370DJ35</accession>
<feature type="transmembrane region" description="Helical" evidence="12">
    <location>
        <begin position="21"/>
        <end position="41"/>
    </location>
</feature>
<sequence>MLNRYFTIIDRYISRELLLTWLAVTLVLMLILLSGTLARLLGKAAEGVIPGDAVWALLLFTGARYLILLIPLSLYLGVLLSFSRLYKDNEMAALGACGVGLMRLYRPLLMVVLPVTGVMLYLTLFMMPWVSQQAELLKSEIENRSELTGLTAGRFNAAKKSDAIMFLQRQSDDGTEMFNVFLHQTNKNTKNKLLDNIESADVARRYKDEEGRSFIMFENGQTYEGEPGTSDFRITQYEKKGIYLPEQQLVRKVSRKKAVSTGDLWSSNRVDYRAELHWRLSLPIGAFLLAILALPLSYTTPRKGRYSKLALAILIYLIYSNLLGIGQSWVEKQKVPEWLGLWWVHGFAISLIIYWWLKRAGGIKQFLSQLKPRQLNSVVKTS</sequence>
<evidence type="ECO:0000313" key="13">
    <source>
        <dbReference type="EMBL" id="RDH84891.1"/>
    </source>
</evidence>
<keyword evidence="10 12" id="KW-0472">Membrane</keyword>
<dbReference type="PANTHER" id="PTHR33529:SF7">
    <property type="entry name" value="LIPOPOLYSACCHARIDE EXPORT SYSTEM PERMEASE PROTEIN LPTF"/>
    <property type="match status" value="1"/>
</dbReference>
<keyword evidence="5" id="KW-0813">Transport</keyword>
<evidence type="ECO:0000256" key="8">
    <source>
        <dbReference type="ARBA" id="ARBA00022692"/>
    </source>
</evidence>
<protein>
    <recommendedName>
        <fullName evidence="4">Lipopolysaccharide export system permease protein LptF</fullName>
    </recommendedName>
</protein>
<evidence type="ECO:0000256" key="9">
    <source>
        <dbReference type="ARBA" id="ARBA00022989"/>
    </source>
</evidence>
<comment type="function">
    <text evidence="1">Part of the ABC transporter complex LptBFG involved in the translocation of lipopolysaccharide (LPS) from the inner membrane to the outer membrane.</text>
</comment>
<dbReference type="Pfam" id="PF03739">
    <property type="entry name" value="LptF_LptG"/>
    <property type="match status" value="1"/>
</dbReference>
<proteinExistence type="inferred from homology"/>
<keyword evidence="6" id="KW-1003">Cell membrane</keyword>
<reference evidence="13 14" key="1">
    <citation type="journal article" date="2018" name="ISME J.">
        <title>Endosymbiont genomes yield clues of tubeworm success.</title>
        <authorList>
            <person name="Li Y."/>
            <person name="Liles M.R."/>
            <person name="Halanych K.M."/>
        </authorList>
    </citation>
    <scope>NUCLEOTIDE SEQUENCE [LARGE SCALE GENOMIC DNA]</scope>
    <source>
        <strain evidence="13">A1464</strain>
    </source>
</reference>
<gene>
    <name evidence="13" type="primary">lptF</name>
    <name evidence="13" type="ORF">DIZ80_05345</name>
</gene>
<comment type="subunit">
    <text evidence="11">Component of the lipopolysaccharide transport and assembly complex. The LptBFG transporter is composed of two ATP-binding proteins (LptB) and two transmembrane proteins (LptF and LptG).</text>
</comment>
<evidence type="ECO:0000256" key="1">
    <source>
        <dbReference type="ARBA" id="ARBA00002265"/>
    </source>
</evidence>
<dbReference type="GO" id="GO:0015920">
    <property type="term" value="P:lipopolysaccharide transport"/>
    <property type="evidence" value="ECO:0007669"/>
    <property type="project" value="TreeGrafter"/>
</dbReference>
<dbReference type="PANTHER" id="PTHR33529">
    <property type="entry name" value="SLR0882 PROTEIN-RELATED"/>
    <property type="match status" value="1"/>
</dbReference>
<organism evidence="13 14">
    <name type="scientific">endosymbiont of Galathealinum brachiosum</name>
    <dbReference type="NCBI Taxonomy" id="2200906"/>
    <lineage>
        <taxon>Bacteria</taxon>
        <taxon>Pseudomonadati</taxon>
        <taxon>Pseudomonadota</taxon>
        <taxon>Gammaproteobacteria</taxon>
        <taxon>sulfur-oxidizing symbionts</taxon>
    </lineage>
</organism>
<evidence type="ECO:0000256" key="12">
    <source>
        <dbReference type="SAM" id="Phobius"/>
    </source>
</evidence>
<evidence type="ECO:0000256" key="10">
    <source>
        <dbReference type="ARBA" id="ARBA00023136"/>
    </source>
</evidence>